<evidence type="ECO:0000313" key="2">
    <source>
        <dbReference type="Proteomes" id="UP000307720"/>
    </source>
</evidence>
<keyword evidence="1" id="KW-0132">Cell division</keyword>
<reference evidence="1" key="1">
    <citation type="submission" date="2019-04" db="EMBL/GenBank/DDBJ databases">
        <title>Microbes associate with the intestines of laboratory mice.</title>
        <authorList>
            <person name="Navarre W."/>
            <person name="Wong E."/>
            <person name="Huang K."/>
            <person name="Tropini C."/>
            <person name="Ng K."/>
            <person name="Yu B."/>
        </authorList>
    </citation>
    <scope>NUCLEOTIDE SEQUENCE</scope>
    <source>
        <strain evidence="1">NM72_1-8</strain>
    </source>
</reference>
<sequence length="163" mass="18724">MGRKAGYSKKDYNYRMDSYIEGNVVRVPEREENIPRRKEKARPSVSKKTSRNREKALQLNLKYVFFLFIAAAVTVFVCVGYLQPQADNTAYRKRIAALESQISKLKMENDAAYEKAAASVDLDEVKNIAISKFGMIYANQGQIITYDVQDSDYVRQYDDVPIE</sequence>
<name>A0AC61R2Y6_9FIRM</name>
<accession>A0AC61R2Y6</accession>
<comment type="caution">
    <text evidence="1">The sequence shown here is derived from an EMBL/GenBank/DDBJ whole genome shotgun (WGS) entry which is preliminary data.</text>
</comment>
<keyword evidence="1" id="KW-0131">Cell cycle</keyword>
<proteinExistence type="predicted"/>
<dbReference type="Proteomes" id="UP000307720">
    <property type="component" value="Unassembled WGS sequence"/>
</dbReference>
<keyword evidence="2" id="KW-1185">Reference proteome</keyword>
<protein>
    <submittedName>
        <fullName evidence="1">Cell division protein FtsL</fullName>
    </submittedName>
</protein>
<gene>
    <name evidence="1" type="ORF">E5357_00380</name>
</gene>
<dbReference type="EMBL" id="SRZB01000001">
    <property type="protein sequence ID" value="TGY00672.1"/>
    <property type="molecule type" value="Genomic_DNA"/>
</dbReference>
<evidence type="ECO:0000313" key="1">
    <source>
        <dbReference type="EMBL" id="TGY00672.1"/>
    </source>
</evidence>
<organism evidence="1 2">
    <name type="scientific">Hominisplanchenecus murintestinalis</name>
    <dbReference type="NCBI Taxonomy" id="2941517"/>
    <lineage>
        <taxon>Bacteria</taxon>
        <taxon>Bacillati</taxon>
        <taxon>Bacillota</taxon>
        <taxon>Clostridia</taxon>
        <taxon>Lachnospirales</taxon>
        <taxon>Lachnospiraceae</taxon>
        <taxon>Hominisplanchenecus</taxon>
    </lineage>
</organism>